<dbReference type="Pfam" id="PF14588">
    <property type="entry name" value="YjgF_endoribonc"/>
    <property type="match status" value="1"/>
</dbReference>
<dbReference type="EMBL" id="JACHOO010000003">
    <property type="protein sequence ID" value="MBB5752431.1"/>
    <property type="molecule type" value="Genomic_DNA"/>
</dbReference>
<evidence type="ECO:0000259" key="1">
    <source>
        <dbReference type="Pfam" id="PF14588"/>
    </source>
</evidence>
<dbReference type="PANTHER" id="PTHR43760:SF1">
    <property type="entry name" value="ENDORIBONUCLEASE L-PSP_CHORISMATE MUTASE-LIKE DOMAIN-CONTAINING PROTEIN"/>
    <property type="match status" value="1"/>
</dbReference>
<comment type="caution">
    <text evidence="2">The sequence shown here is derived from an EMBL/GenBank/DDBJ whole genome shotgun (WGS) entry which is preliminary data.</text>
</comment>
<name>A0A7W9CVP2_9HYPH</name>
<accession>A0A7W9CVP2</accession>
<dbReference type="AlphaFoldDB" id="A0A7W9CVP2"/>
<evidence type="ECO:0000313" key="3">
    <source>
        <dbReference type="Proteomes" id="UP000523821"/>
    </source>
</evidence>
<proteinExistence type="predicted"/>
<feature type="domain" description="Endoribonuclease L-PSP/chorismate mutase-like" evidence="1">
    <location>
        <begin position="21"/>
        <end position="146"/>
    </location>
</feature>
<organism evidence="2 3">
    <name type="scientific">Prosthecomicrobium pneumaticum</name>
    <dbReference type="NCBI Taxonomy" id="81895"/>
    <lineage>
        <taxon>Bacteria</taxon>
        <taxon>Pseudomonadati</taxon>
        <taxon>Pseudomonadota</taxon>
        <taxon>Alphaproteobacteria</taxon>
        <taxon>Hyphomicrobiales</taxon>
        <taxon>Kaistiaceae</taxon>
        <taxon>Prosthecomicrobium</taxon>
    </lineage>
</organism>
<dbReference type="PANTHER" id="PTHR43760">
    <property type="entry name" value="ENDORIBONUCLEASE-RELATED"/>
    <property type="match status" value="1"/>
</dbReference>
<dbReference type="RefSeq" id="WP_183854219.1">
    <property type="nucleotide sequence ID" value="NZ_JACHOO010000003.1"/>
</dbReference>
<keyword evidence="3" id="KW-1185">Reference proteome</keyword>
<reference evidence="2 3" key="1">
    <citation type="submission" date="2020-08" db="EMBL/GenBank/DDBJ databases">
        <title>Genomic Encyclopedia of Type Strains, Phase IV (KMG-IV): sequencing the most valuable type-strain genomes for metagenomic binning, comparative biology and taxonomic classification.</title>
        <authorList>
            <person name="Goeker M."/>
        </authorList>
    </citation>
    <scope>NUCLEOTIDE SEQUENCE [LARGE SCALE GENOMIC DNA]</scope>
    <source>
        <strain evidence="2 3">DSM 16268</strain>
    </source>
</reference>
<dbReference type="Proteomes" id="UP000523821">
    <property type="component" value="Unassembled WGS sequence"/>
</dbReference>
<dbReference type="Gene3D" id="3.30.1330.40">
    <property type="entry name" value="RutC-like"/>
    <property type="match status" value="1"/>
</dbReference>
<dbReference type="CDD" id="cd02199">
    <property type="entry name" value="YjgF_YER057c_UK114_like_1"/>
    <property type="match status" value="1"/>
</dbReference>
<dbReference type="SUPFAM" id="SSF55298">
    <property type="entry name" value="YjgF-like"/>
    <property type="match status" value="1"/>
</dbReference>
<dbReference type="InterPro" id="IPR035959">
    <property type="entry name" value="RutC-like_sf"/>
</dbReference>
<dbReference type="InterPro" id="IPR013813">
    <property type="entry name" value="Endoribo_LPSP/chorism_mut-like"/>
</dbReference>
<sequence>MTERAAAGSVAIEPRESPYRRLEALGIALPPAPAPVANFVTAVREGNLLFLSGQGPLEPDGHEHRGKVGAEVSVEEAYRHARVTAINMLAVMHEALGSLDKVRRIVKVFGMVNAAPGFGEHPKVINGCSDLFVAVFGEAAGRHARSAVGMGSLPGQITVEIEAVVAVAD</sequence>
<evidence type="ECO:0000313" key="2">
    <source>
        <dbReference type="EMBL" id="MBB5752431.1"/>
    </source>
</evidence>
<protein>
    <submittedName>
        <fullName evidence="2">Enamine deaminase RidA (YjgF/YER057c/UK114 family)</fullName>
    </submittedName>
</protein>
<gene>
    <name evidence="2" type="ORF">GGQ63_001485</name>
</gene>